<accession>A0A811N0I7</accession>
<dbReference type="Pfam" id="PF01657">
    <property type="entry name" value="Stress-antifung"/>
    <property type="match status" value="1"/>
</dbReference>
<feature type="chain" id="PRO_5032820817" description="Gnk2-homologous domain-containing protein" evidence="3">
    <location>
        <begin position="28"/>
        <end position="288"/>
    </location>
</feature>
<dbReference type="Gene3D" id="3.30.430.20">
    <property type="entry name" value="Gnk2 domain, C-X8-C-X2-C motif"/>
    <property type="match status" value="1"/>
</dbReference>
<gene>
    <name evidence="5" type="ORF">NCGR_LOCUS8661</name>
</gene>
<dbReference type="InterPro" id="IPR038408">
    <property type="entry name" value="GNK2_sf"/>
</dbReference>
<proteinExistence type="predicted"/>
<keyword evidence="2" id="KW-0677">Repeat</keyword>
<sequence length="288" mass="30379">MERPKLSVLVPALILLVLVMAAEPGIAFKLEPTGTSSHMPPLLDCAPAPAGAAPSNNLSAFRGNVLALLGALPAAAPTGFVAAAQSGGAVGDDRAFARAFCFGERRGSSPSDCLKCLAAAVQDVADGCHGRRGAVWRAGCFLWYADTNASTAREDAWRGWFYDDDSDDTLTAALGTCVANRTAAECSRCLNESAQVVPALKEGRQLSLVHGDVVVVVGYSYYLRVPLSPPKIRWPVWVNYGELTGSLFPSLSISFMSLETDISVMMMELFVSALCSLGCLGRGWGTAL</sequence>
<name>A0A811N0I7_9POAL</name>
<evidence type="ECO:0000313" key="5">
    <source>
        <dbReference type="EMBL" id="CAD6212941.1"/>
    </source>
</evidence>
<reference evidence="5" key="1">
    <citation type="submission" date="2020-10" db="EMBL/GenBank/DDBJ databases">
        <authorList>
            <person name="Han B."/>
            <person name="Lu T."/>
            <person name="Zhao Q."/>
            <person name="Huang X."/>
            <person name="Zhao Y."/>
        </authorList>
    </citation>
    <scope>NUCLEOTIDE SEQUENCE</scope>
</reference>
<dbReference type="EMBL" id="CAJGYO010000002">
    <property type="protein sequence ID" value="CAD6212941.1"/>
    <property type="molecule type" value="Genomic_DNA"/>
</dbReference>
<dbReference type="PANTHER" id="PTHR32099">
    <property type="entry name" value="CYSTEINE-RICH REPEAT SECRETORY PROTEIN"/>
    <property type="match status" value="1"/>
</dbReference>
<protein>
    <recommendedName>
        <fullName evidence="4">Gnk2-homologous domain-containing protein</fullName>
    </recommendedName>
</protein>
<dbReference type="InterPro" id="IPR002902">
    <property type="entry name" value="GNK2"/>
</dbReference>
<dbReference type="Proteomes" id="UP000604825">
    <property type="component" value="Unassembled WGS sequence"/>
</dbReference>
<dbReference type="CDD" id="cd23509">
    <property type="entry name" value="Gnk2-like"/>
    <property type="match status" value="1"/>
</dbReference>
<feature type="domain" description="Gnk2-homologous" evidence="4">
    <location>
        <begin position="43"/>
        <end position="149"/>
    </location>
</feature>
<evidence type="ECO:0000256" key="3">
    <source>
        <dbReference type="SAM" id="SignalP"/>
    </source>
</evidence>
<evidence type="ECO:0000313" key="6">
    <source>
        <dbReference type="Proteomes" id="UP000604825"/>
    </source>
</evidence>
<keyword evidence="6" id="KW-1185">Reference proteome</keyword>
<organism evidence="5 6">
    <name type="scientific">Miscanthus lutarioriparius</name>
    <dbReference type="NCBI Taxonomy" id="422564"/>
    <lineage>
        <taxon>Eukaryota</taxon>
        <taxon>Viridiplantae</taxon>
        <taxon>Streptophyta</taxon>
        <taxon>Embryophyta</taxon>
        <taxon>Tracheophyta</taxon>
        <taxon>Spermatophyta</taxon>
        <taxon>Magnoliopsida</taxon>
        <taxon>Liliopsida</taxon>
        <taxon>Poales</taxon>
        <taxon>Poaceae</taxon>
        <taxon>PACMAD clade</taxon>
        <taxon>Panicoideae</taxon>
        <taxon>Andropogonodae</taxon>
        <taxon>Andropogoneae</taxon>
        <taxon>Saccharinae</taxon>
        <taxon>Miscanthus</taxon>
    </lineage>
</organism>
<keyword evidence="1 3" id="KW-0732">Signal</keyword>
<dbReference type="PROSITE" id="PS51473">
    <property type="entry name" value="GNK2"/>
    <property type="match status" value="1"/>
</dbReference>
<evidence type="ECO:0000256" key="1">
    <source>
        <dbReference type="ARBA" id="ARBA00022729"/>
    </source>
</evidence>
<evidence type="ECO:0000259" key="4">
    <source>
        <dbReference type="PROSITE" id="PS51473"/>
    </source>
</evidence>
<evidence type="ECO:0000256" key="2">
    <source>
        <dbReference type="ARBA" id="ARBA00022737"/>
    </source>
</evidence>
<dbReference type="PANTHER" id="PTHR32099:SF104">
    <property type="entry name" value="OS01G0774133 PROTEIN"/>
    <property type="match status" value="1"/>
</dbReference>
<dbReference type="OrthoDB" id="676790at2759"/>
<feature type="signal peptide" evidence="3">
    <location>
        <begin position="1"/>
        <end position="27"/>
    </location>
</feature>
<comment type="caution">
    <text evidence="5">The sequence shown here is derived from an EMBL/GenBank/DDBJ whole genome shotgun (WGS) entry which is preliminary data.</text>
</comment>
<dbReference type="AlphaFoldDB" id="A0A811N0I7"/>